<dbReference type="AlphaFoldDB" id="A0A0C9VAH5"/>
<proteinExistence type="predicted"/>
<keyword evidence="3" id="KW-1185">Reference proteome</keyword>
<accession>A0A0C9VAH5</accession>
<dbReference type="Proteomes" id="UP000054279">
    <property type="component" value="Unassembled WGS sequence"/>
</dbReference>
<evidence type="ECO:0000256" key="1">
    <source>
        <dbReference type="SAM" id="MobiDB-lite"/>
    </source>
</evidence>
<reference evidence="2 3" key="1">
    <citation type="submission" date="2014-06" db="EMBL/GenBank/DDBJ databases">
        <title>Evolutionary Origins and Diversification of the Mycorrhizal Mutualists.</title>
        <authorList>
            <consortium name="DOE Joint Genome Institute"/>
            <consortium name="Mycorrhizal Genomics Consortium"/>
            <person name="Kohler A."/>
            <person name="Kuo A."/>
            <person name="Nagy L.G."/>
            <person name="Floudas D."/>
            <person name="Copeland A."/>
            <person name="Barry K.W."/>
            <person name="Cichocki N."/>
            <person name="Veneault-Fourrey C."/>
            <person name="LaButti K."/>
            <person name="Lindquist E.A."/>
            <person name="Lipzen A."/>
            <person name="Lundell T."/>
            <person name="Morin E."/>
            <person name="Murat C."/>
            <person name="Riley R."/>
            <person name="Ohm R."/>
            <person name="Sun H."/>
            <person name="Tunlid A."/>
            <person name="Henrissat B."/>
            <person name="Grigoriev I.V."/>
            <person name="Hibbett D.S."/>
            <person name="Martin F."/>
        </authorList>
    </citation>
    <scope>NUCLEOTIDE SEQUENCE [LARGE SCALE GENOMIC DNA]</scope>
    <source>
        <strain evidence="2 3">SS14</strain>
    </source>
</reference>
<evidence type="ECO:0000313" key="3">
    <source>
        <dbReference type="Proteomes" id="UP000054279"/>
    </source>
</evidence>
<evidence type="ECO:0000313" key="2">
    <source>
        <dbReference type="EMBL" id="KIJ43944.1"/>
    </source>
</evidence>
<name>A0A0C9VAH5_SPHS4</name>
<organism evidence="2 3">
    <name type="scientific">Sphaerobolus stellatus (strain SS14)</name>
    <dbReference type="NCBI Taxonomy" id="990650"/>
    <lineage>
        <taxon>Eukaryota</taxon>
        <taxon>Fungi</taxon>
        <taxon>Dikarya</taxon>
        <taxon>Basidiomycota</taxon>
        <taxon>Agaricomycotina</taxon>
        <taxon>Agaricomycetes</taxon>
        <taxon>Phallomycetidae</taxon>
        <taxon>Geastrales</taxon>
        <taxon>Sphaerobolaceae</taxon>
        <taxon>Sphaerobolus</taxon>
    </lineage>
</organism>
<gene>
    <name evidence="2" type="ORF">M422DRAFT_252441</name>
</gene>
<sequence length="171" mass="18973">MRFPAGDVIESRPSKKKNIRKCSGDEMTDGPGLSSAKDEAAVTESPDRIPDRRNFGTRLREFENQTGFDGRIQVAWDKFKRRGIADTAMTPARDRLALDSLSLTVAALPADLYISLQWATAYPTQRRELATRWSTLAISPRRGFTLALRTGTTRSSPILSLTASLPRFTGL</sequence>
<feature type="region of interest" description="Disordered" evidence="1">
    <location>
        <begin position="1"/>
        <end position="55"/>
    </location>
</feature>
<dbReference type="EMBL" id="KN837119">
    <property type="protein sequence ID" value="KIJ43944.1"/>
    <property type="molecule type" value="Genomic_DNA"/>
</dbReference>
<protein>
    <submittedName>
        <fullName evidence="2">Unplaced genomic scaffold SPHSTscaffold_44, whole genome shotgun sequence</fullName>
    </submittedName>
</protein>
<dbReference type="HOGENOM" id="CLU_1563872_0_0_1"/>
<feature type="compositionally biased region" description="Basic and acidic residues" evidence="1">
    <location>
        <begin position="36"/>
        <end position="55"/>
    </location>
</feature>